<feature type="compositionally biased region" description="Acidic residues" evidence="6">
    <location>
        <begin position="345"/>
        <end position="363"/>
    </location>
</feature>
<dbReference type="CTD" id="345895"/>
<organism evidence="7 8">
    <name type="scientific">Fopius arisanus</name>
    <dbReference type="NCBI Taxonomy" id="64838"/>
    <lineage>
        <taxon>Eukaryota</taxon>
        <taxon>Metazoa</taxon>
        <taxon>Ecdysozoa</taxon>
        <taxon>Arthropoda</taxon>
        <taxon>Hexapoda</taxon>
        <taxon>Insecta</taxon>
        <taxon>Pterygota</taxon>
        <taxon>Neoptera</taxon>
        <taxon>Endopterygota</taxon>
        <taxon>Hymenoptera</taxon>
        <taxon>Apocrita</taxon>
        <taxon>Ichneumonoidea</taxon>
        <taxon>Braconidae</taxon>
        <taxon>Opiinae</taxon>
        <taxon>Fopius</taxon>
    </lineage>
</organism>
<dbReference type="CDD" id="cd22963">
    <property type="entry name" value="DD_CrRSP4-like"/>
    <property type="match status" value="1"/>
</dbReference>
<keyword evidence="7" id="KW-1185">Reference proteome</keyword>
<keyword evidence="3" id="KW-0969">Cilium</keyword>
<dbReference type="AlphaFoldDB" id="A0A9R1TLR7"/>
<dbReference type="InterPro" id="IPR006802">
    <property type="entry name" value="Radial_spoke"/>
</dbReference>
<feature type="compositionally biased region" description="Low complexity" evidence="6">
    <location>
        <begin position="444"/>
        <end position="454"/>
    </location>
</feature>
<dbReference type="Pfam" id="PF04712">
    <property type="entry name" value="Radial_spoke"/>
    <property type="match status" value="1"/>
</dbReference>
<evidence type="ECO:0000256" key="5">
    <source>
        <dbReference type="ARBA" id="ARBA00023273"/>
    </source>
</evidence>
<feature type="region of interest" description="Disordered" evidence="6">
    <location>
        <begin position="343"/>
        <end position="378"/>
    </location>
</feature>
<protein>
    <submittedName>
        <fullName evidence="8">Radial spoke head protein 4 homolog A</fullName>
    </submittedName>
</protein>
<evidence type="ECO:0000256" key="3">
    <source>
        <dbReference type="ARBA" id="ARBA00023069"/>
    </source>
</evidence>
<feature type="compositionally biased region" description="Acidic residues" evidence="6">
    <location>
        <begin position="558"/>
        <end position="585"/>
    </location>
</feature>
<feature type="region of interest" description="Disordered" evidence="6">
    <location>
        <begin position="549"/>
        <end position="585"/>
    </location>
</feature>
<evidence type="ECO:0000313" key="7">
    <source>
        <dbReference type="Proteomes" id="UP000694866"/>
    </source>
</evidence>
<proteinExistence type="predicted"/>
<dbReference type="GO" id="GO:0060294">
    <property type="term" value="P:cilium movement involved in cell motility"/>
    <property type="evidence" value="ECO:0007669"/>
    <property type="project" value="InterPro"/>
</dbReference>
<dbReference type="KEGG" id="fas:105271815"/>
<feature type="compositionally biased region" description="Acidic residues" evidence="6">
    <location>
        <begin position="211"/>
        <end position="220"/>
    </location>
</feature>
<keyword evidence="5" id="KW-0966">Cell projection</keyword>
<dbReference type="RefSeq" id="XP_011311882.1">
    <property type="nucleotide sequence ID" value="XM_011313580.1"/>
</dbReference>
<dbReference type="GO" id="GO:0035082">
    <property type="term" value="P:axoneme assembly"/>
    <property type="evidence" value="ECO:0007669"/>
    <property type="project" value="TreeGrafter"/>
</dbReference>
<sequence length="585" mass="66543">MANSYDIDETPVPELPAIQHDIQRGKMFLMRRSSESGDCLYDHLSELLAKILSERPKNAVDLFENYSKELKEERLRVKSNLHDLYLPPPEYTEAEKLIKLFRVPRENENYVNELNDETENVPPDLMDLFSYLENIDVGFPKSDIVILNLTIRRLMREQPIINVRFWGKILGKPLNYYVVEGELSQSEISRRLEQLETGGVEKRDESNEKTIDEDERDVEDSGANVSGEDYEDERSTLESVFPALEEGEERVVIPSEAIGTGANKKVYFICNSPGQDPWVELPPVTPEQIIISRKILRHFTGCLETPISTYPAYPGVEKNYLRAQIARITASTSVSPIGYFTFSKDEEEIEEEEIDEEEEENENGGEISVNPHYDPLPTKELTDSSLANWCHHVDYILEQGRTIWWNPGGEESPQEELEEEEEEDESEEDSEKSEDKKIPKETGPSLLSPLSEDSLIGTIPPWTTRLSSRIQEDTAFAVVRSNLWPGAVAFAKDKKFGNFYVGTGHKFSIESYAPPVMPAVQEQYQVGPEIMEMIEPSFEAEEAYRIAHLPPTKLADAGGEEDEESEDGEDEEDEDGDVDEDSLNN</sequence>
<keyword evidence="4" id="KW-0206">Cytoskeleton</keyword>
<evidence type="ECO:0000256" key="4">
    <source>
        <dbReference type="ARBA" id="ARBA00023212"/>
    </source>
</evidence>
<feature type="compositionally biased region" description="Acidic residues" evidence="6">
    <location>
        <begin position="412"/>
        <end position="432"/>
    </location>
</feature>
<dbReference type="Proteomes" id="UP000694866">
    <property type="component" value="Unplaced"/>
</dbReference>
<reference evidence="8" key="1">
    <citation type="submission" date="2025-08" db="UniProtKB">
        <authorList>
            <consortium name="RefSeq"/>
        </authorList>
    </citation>
    <scope>IDENTIFICATION</scope>
    <source>
        <strain evidence="8">USDA-PBARC FA_bdor</strain>
        <tissue evidence="8">Whole organism</tissue>
    </source>
</reference>
<accession>A0A9R1TLR7</accession>
<dbReference type="OrthoDB" id="272202at2759"/>
<dbReference type="PANTHER" id="PTHR13159:SF0">
    <property type="entry name" value="RADIAL SPOKE HEAD 6 HOMOLOG A"/>
    <property type="match status" value="1"/>
</dbReference>
<dbReference type="PANTHER" id="PTHR13159">
    <property type="entry name" value="RADIAL SPOKEHEAD-RELATED"/>
    <property type="match status" value="1"/>
</dbReference>
<gene>
    <name evidence="8" type="primary">Rsph4a</name>
</gene>
<evidence type="ECO:0000256" key="6">
    <source>
        <dbReference type="SAM" id="MobiDB-lite"/>
    </source>
</evidence>
<keyword evidence="2" id="KW-0963">Cytoplasm</keyword>
<name>A0A9R1TLR7_9HYME</name>
<feature type="region of interest" description="Disordered" evidence="6">
    <location>
        <begin position="197"/>
        <end position="232"/>
    </location>
</feature>
<evidence type="ECO:0000256" key="2">
    <source>
        <dbReference type="ARBA" id="ARBA00022490"/>
    </source>
</evidence>
<dbReference type="GeneID" id="105271815"/>
<feature type="region of interest" description="Disordered" evidence="6">
    <location>
        <begin position="406"/>
        <end position="454"/>
    </location>
</feature>
<dbReference type="GO" id="GO:0001534">
    <property type="term" value="C:radial spoke"/>
    <property type="evidence" value="ECO:0007669"/>
    <property type="project" value="InterPro"/>
</dbReference>
<comment type="subcellular location">
    <subcellularLocation>
        <location evidence="1">Cytoplasm</location>
        <location evidence="1">Cytoskeleton</location>
        <location evidence="1">Cilium axoneme</location>
    </subcellularLocation>
</comment>
<evidence type="ECO:0000256" key="1">
    <source>
        <dbReference type="ARBA" id="ARBA00004430"/>
    </source>
</evidence>
<feature type="compositionally biased region" description="Basic and acidic residues" evidence="6">
    <location>
        <begin position="197"/>
        <end position="210"/>
    </location>
</feature>
<evidence type="ECO:0000313" key="8">
    <source>
        <dbReference type="RefSeq" id="XP_011311882.1"/>
    </source>
</evidence>